<accession>A0A1W1W1C7</accession>
<reference evidence="1 2" key="1">
    <citation type="submission" date="2017-04" db="EMBL/GenBank/DDBJ databases">
        <authorList>
            <person name="Afonso C.L."/>
            <person name="Miller P.J."/>
            <person name="Scott M.A."/>
            <person name="Spackman E."/>
            <person name="Goraichik I."/>
            <person name="Dimitrov K.M."/>
            <person name="Suarez D.L."/>
            <person name="Swayne D.E."/>
        </authorList>
    </citation>
    <scope>NUCLEOTIDE SEQUENCE [LARGE SCALE GENOMIC DNA]</scope>
    <source>
        <strain evidence="1 2">DSM 11622</strain>
    </source>
</reference>
<sequence length="183" mass="20714">MNCAGVLIKCNYYSLFLHMKRFLLLGILLFISSASFAQMGRTRPVVEFKFKSIFGAPKKDSTLAYCLLGTGFYKSRRAKTTDTLIASWIKQHPTARVIPVSTIESTMLGSSNSSMTYCWLVDKDDNLNLYLIQNGCFPGGTMQKPKAGVKTHVSKKEYEEFMLQVRLAELYAQKKKLGVWVKE</sequence>
<dbReference type="AlphaFoldDB" id="A0A1W1W1C7"/>
<evidence type="ECO:0000313" key="2">
    <source>
        <dbReference type="Proteomes" id="UP000192266"/>
    </source>
</evidence>
<keyword evidence="2" id="KW-1185">Reference proteome</keyword>
<gene>
    <name evidence="1" type="ORF">SAMN00120144_0161</name>
</gene>
<name>A0A1W1W1C7_9BACT</name>
<dbReference type="STRING" id="645990.SAMN00120144_0161"/>
<proteinExistence type="predicted"/>
<dbReference type="EMBL" id="FWWW01000091">
    <property type="protein sequence ID" value="SMB99376.1"/>
    <property type="molecule type" value="Genomic_DNA"/>
</dbReference>
<evidence type="ECO:0000313" key="1">
    <source>
        <dbReference type="EMBL" id="SMB99376.1"/>
    </source>
</evidence>
<protein>
    <recommendedName>
        <fullName evidence="3">TNase-like domain-containing protein</fullName>
    </recommendedName>
</protein>
<dbReference type="Proteomes" id="UP000192266">
    <property type="component" value="Unassembled WGS sequence"/>
</dbReference>
<organism evidence="1 2">
    <name type="scientific">Hymenobacter roseosalivarius DSM 11622</name>
    <dbReference type="NCBI Taxonomy" id="645990"/>
    <lineage>
        <taxon>Bacteria</taxon>
        <taxon>Pseudomonadati</taxon>
        <taxon>Bacteroidota</taxon>
        <taxon>Cytophagia</taxon>
        <taxon>Cytophagales</taxon>
        <taxon>Hymenobacteraceae</taxon>
        <taxon>Hymenobacter</taxon>
    </lineage>
</organism>
<evidence type="ECO:0008006" key="3">
    <source>
        <dbReference type="Google" id="ProtNLM"/>
    </source>
</evidence>